<organism evidence="1 2">
    <name type="scientific">Linderina macrospora</name>
    <dbReference type="NCBI Taxonomy" id="4868"/>
    <lineage>
        <taxon>Eukaryota</taxon>
        <taxon>Fungi</taxon>
        <taxon>Fungi incertae sedis</taxon>
        <taxon>Zoopagomycota</taxon>
        <taxon>Kickxellomycotina</taxon>
        <taxon>Kickxellomycetes</taxon>
        <taxon>Kickxellales</taxon>
        <taxon>Kickxellaceae</taxon>
        <taxon>Linderina</taxon>
    </lineage>
</organism>
<keyword evidence="2" id="KW-1185">Reference proteome</keyword>
<proteinExistence type="predicted"/>
<sequence>MEDFSAEELFEYLDNQQWLLESPVGDARQAYCSPFNLCGRTLAWIADSASVLEDIIPLPKWLAIIIIPALITFAGRFIIEAMYGAEEVVTNAFRSLQGKDKKKKKPAKEATSDDDEDEDEDAEDAEDKKTQ</sequence>
<reference evidence="1" key="1">
    <citation type="submission" date="2022-07" db="EMBL/GenBank/DDBJ databases">
        <title>Phylogenomic reconstructions and comparative analyses of Kickxellomycotina fungi.</title>
        <authorList>
            <person name="Reynolds N.K."/>
            <person name="Stajich J.E."/>
            <person name="Barry K."/>
            <person name="Grigoriev I.V."/>
            <person name="Crous P."/>
            <person name="Smith M.E."/>
        </authorList>
    </citation>
    <scope>NUCLEOTIDE SEQUENCE</scope>
    <source>
        <strain evidence="1">NRRL 5244</strain>
    </source>
</reference>
<gene>
    <name evidence="1" type="ORF">FBU59_004126</name>
</gene>
<evidence type="ECO:0000313" key="1">
    <source>
        <dbReference type="EMBL" id="KAJ1939431.1"/>
    </source>
</evidence>
<evidence type="ECO:0000313" key="2">
    <source>
        <dbReference type="Proteomes" id="UP001150603"/>
    </source>
</evidence>
<dbReference type="Proteomes" id="UP001150603">
    <property type="component" value="Unassembled WGS sequence"/>
</dbReference>
<protein>
    <submittedName>
        <fullName evidence="1">Uncharacterized protein</fullName>
    </submittedName>
</protein>
<comment type="caution">
    <text evidence="1">The sequence shown here is derived from an EMBL/GenBank/DDBJ whole genome shotgun (WGS) entry which is preliminary data.</text>
</comment>
<accession>A0ACC1J6G6</accession>
<name>A0ACC1J6G6_9FUNG</name>
<dbReference type="EMBL" id="JANBPW010002846">
    <property type="protein sequence ID" value="KAJ1939431.1"/>
    <property type="molecule type" value="Genomic_DNA"/>
</dbReference>